<keyword evidence="4" id="KW-0408">Iron</keyword>
<dbReference type="Proteomes" id="UP000076234">
    <property type="component" value="Chromosome"/>
</dbReference>
<dbReference type="EMBL" id="CP013342">
    <property type="protein sequence ID" value="AMU96395.1"/>
    <property type="molecule type" value="Genomic_DNA"/>
</dbReference>
<keyword evidence="3" id="KW-0560">Oxidoreductase</keyword>
<dbReference type="GO" id="GO:0016491">
    <property type="term" value="F:oxidoreductase activity"/>
    <property type="evidence" value="ECO:0007669"/>
    <property type="project" value="UniProtKB-KW"/>
</dbReference>
<feature type="region of interest" description="Disordered" evidence="6">
    <location>
        <begin position="156"/>
        <end position="181"/>
    </location>
</feature>
<evidence type="ECO:0000256" key="5">
    <source>
        <dbReference type="ARBA" id="ARBA00023014"/>
    </source>
</evidence>
<keyword evidence="5" id="KW-0411">Iron-sulfur</keyword>
<dbReference type="PANTHER" id="PTHR44379">
    <property type="entry name" value="OXIDOREDUCTASE WITH IRON-SULFUR SUBUNIT"/>
    <property type="match status" value="1"/>
</dbReference>
<sequence>MTKFSVNDRPVEYRMDPETPLLWALRDASNLTGTKYGCGTGDCGACTVDIDGEAIRSCLVTIAECEGRFVTTIEGLSRDRSHPVQQSWVAEQVPQCGFCQSGMIMTAAALLRKNSNPSDAEIDAAMTGICRCGSYPRMREAIRRAGRVIRGEERIAAAPPPGIRPDDAARAVPALRPAEGN</sequence>
<proteinExistence type="predicted"/>
<reference evidence="9" key="1">
    <citation type="submission" date="2015-11" db="EMBL/GenBank/DDBJ databases">
        <title>Complete genome sequence of a polyethylene glycol-degrading strain Sphingopyxis terrae strain 203-1 (NBRC 15098).</title>
        <authorList>
            <person name="Yoshiyuki O."/>
            <person name="Shouta N."/>
            <person name="Nagata Y."/>
            <person name="Numata M."/>
            <person name="Tsuchikane K."/>
            <person name="Hosoyama A."/>
            <person name="Yamazoe A."/>
            <person name="Tsuda M."/>
            <person name="Fujita N."/>
            <person name="Kawai F."/>
        </authorList>
    </citation>
    <scope>NUCLEOTIDE SEQUENCE [LARGE SCALE GENOMIC DNA]</scope>
    <source>
        <strain evidence="9">203-1</strain>
    </source>
</reference>
<evidence type="ECO:0000256" key="6">
    <source>
        <dbReference type="SAM" id="MobiDB-lite"/>
    </source>
</evidence>
<evidence type="ECO:0000256" key="3">
    <source>
        <dbReference type="ARBA" id="ARBA00023002"/>
    </source>
</evidence>
<protein>
    <submittedName>
        <fullName evidence="8">Isoquinoline 1-oxidoreductase</fullName>
    </submittedName>
</protein>
<evidence type="ECO:0000313" key="8">
    <source>
        <dbReference type="EMBL" id="AMU96395.1"/>
    </source>
</evidence>
<dbReference type="InterPro" id="IPR036010">
    <property type="entry name" value="2Fe-2S_ferredoxin-like_sf"/>
</dbReference>
<dbReference type="InterPro" id="IPR036884">
    <property type="entry name" value="2Fe-2S-bd_dom_sf"/>
</dbReference>
<dbReference type="InterPro" id="IPR001041">
    <property type="entry name" value="2Fe-2S_ferredoxin-type"/>
</dbReference>
<evidence type="ECO:0000256" key="1">
    <source>
        <dbReference type="ARBA" id="ARBA00022714"/>
    </source>
</evidence>
<dbReference type="SUPFAM" id="SSF54292">
    <property type="entry name" value="2Fe-2S ferredoxin-like"/>
    <property type="match status" value="1"/>
</dbReference>
<dbReference type="InterPro" id="IPR006058">
    <property type="entry name" value="2Fe2S_fd_BS"/>
</dbReference>
<accession>A0A142W4D8</accession>
<dbReference type="Gene3D" id="3.10.20.30">
    <property type="match status" value="1"/>
</dbReference>
<dbReference type="KEGG" id="ster:AOA14_17485"/>
<dbReference type="CDD" id="cd00207">
    <property type="entry name" value="fer2"/>
    <property type="match status" value="1"/>
</dbReference>
<dbReference type="InterPro" id="IPR012675">
    <property type="entry name" value="Beta-grasp_dom_sf"/>
</dbReference>
<dbReference type="GO" id="GO:0046872">
    <property type="term" value="F:metal ion binding"/>
    <property type="evidence" value="ECO:0007669"/>
    <property type="project" value="UniProtKB-KW"/>
</dbReference>
<dbReference type="GO" id="GO:0051537">
    <property type="term" value="F:2 iron, 2 sulfur cluster binding"/>
    <property type="evidence" value="ECO:0007669"/>
    <property type="project" value="UniProtKB-KW"/>
</dbReference>
<dbReference type="InterPro" id="IPR051452">
    <property type="entry name" value="Diverse_Oxidoreductases"/>
</dbReference>
<dbReference type="Gene3D" id="1.10.150.120">
    <property type="entry name" value="[2Fe-2S]-binding domain"/>
    <property type="match status" value="1"/>
</dbReference>
<dbReference type="Pfam" id="PF01799">
    <property type="entry name" value="Fer2_2"/>
    <property type="match status" value="1"/>
</dbReference>
<dbReference type="Pfam" id="PF00111">
    <property type="entry name" value="Fer2"/>
    <property type="match status" value="1"/>
</dbReference>
<reference evidence="8 9" key="2">
    <citation type="journal article" date="2016" name="Genome Announc.">
        <title>Complete Genome Sequence of Sphingopyxis terrae Strain 203-1 (NBRC 111660), a Polyethylene Glycol Degrader.</title>
        <authorList>
            <person name="Ohtsubo Y."/>
            <person name="Nonoyama S."/>
            <person name="Nagata Y."/>
            <person name="Numata M."/>
            <person name="Tsuchikane K."/>
            <person name="Hosoyama A."/>
            <person name="Yamazoe A."/>
            <person name="Tsuda M."/>
            <person name="Fujita N."/>
            <person name="Kawai F."/>
        </authorList>
    </citation>
    <scope>NUCLEOTIDE SEQUENCE [LARGE SCALE GENOMIC DNA]</scope>
    <source>
        <strain evidence="8 9">203-1</strain>
    </source>
</reference>
<dbReference type="PROSITE" id="PS00197">
    <property type="entry name" value="2FE2S_FER_1"/>
    <property type="match status" value="1"/>
</dbReference>
<name>A0A142W4D8_9SPHN</name>
<keyword evidence="2" id="KW-0479">Metal-binding</keyword>
<feature type="domain" description="2Fe-2S ferredoxin-type" evidence="7">
    <location>
        <begin position="1"/>
        <end position="76"/>
    </location>
</feature>
<evidence type="ECO:0000259" key="7">
    <source>
        <dbReference type="PROSITE" id="PS51085"/>
    </source>
</evidence>
<dbReference type="InterPro" id="IPR002888">
    <property type="entry name" value="2Fe-2S-bd"/>
</dbReference>
<organism evidence="8 9">
    <name type="scientific">Sphingopyxis terrae subsp. terrae NBRC 15098</name>
    <dbReference type="NCBI Taxonomy" id="1219058"/>
    <lineage>
        <taxon>Bacteria</taxon>
        <taxon>Pseudomonadati</taxon>
        <taxon>Pseudomonadota</taxon>
        <taxon>Alphaproteobacteria</taxon>
        <taxon>Sphingomonadales</taxon>
        <taxon>Sphingomonadaceae</taxon>
        <taxon>Sphingopyxis</taxon>
    </lineage>
</organism>
<dbReference type="SUPFAM" id="SSF47741">
    <property type="entry name" value="CO dehydrogenase ISP C-domain like"/>
    <property type="match status" value="1"/>
</dbReference>
<dbReference type="AlphaFoldDB" id="A0A142W4D8"/>
<keyword evidence="1" id="KW-0001">2Fe-2S</keyword>
<evidence type="ECO:0000256" key="2">
    <source>
        <dbReference type="ARBA" id="ARBA00022723"/>
    </source>
</evidence>
<evidence type="ECO:0000256" key="4">
    <source>
        <dbReference type="ARBA" id="ARBA00023004"/>
    </source>
</evidence>
<gene>
    <name evidence="8" type="ORF">AOA14_17485</name>
</gene>
<evidence type="ECO:0000313" key="9">
    <source>
        <dbReference type="Proteomes" id="UP000076234"/>
    </source>
</evidence>
<dbReference type="PANTHER" id="PTHR44379:SF2">
    <property type="entry name" value="BLR6218 PROTEIN"/>
    <property type="match status" value="1"/>
</dbReference>
<dbReference type="PROSITE" id="PS51085">
    <property type="entry name" value="2FE2S_FER_2"/>
    <property type="match status" value="1"/>
</dbReference>
<dbReference type="RefSeq" id="WP_003047638.1">
    <property type="nucleotide sequence ID" value="NZ_CP013342.1"/>
</dbReference>
<dbReference type="STRING" id="1219058.AOA14_17485"/>